<dbReference type="InterPro" id="IPR036388">
    <property type="entry name" value="WH-like_DNA-bd_sf"/>
</dbReference>
<dbReference type="SMART" id="SM00346">
    <property type="entry name" value="HTH_ICLR"/>
    <property type="match status" value="1"/>
</dbReference>
<dbReference type="GO" id="GO:0003700">
    <property type="term" value="F:DNA-binding transcription factor activity"/>
    <property type="evidence" value="ECO:0007669"/>
    <property type="project" value="TreeGrafter"/>
</dbReference>
<organism evidence="6 7">
    <name type="scientific">Litoreibacter ponti</name>
    <dbReference type="NCBI Taxonomy" id="1510457"/>
    <lineage>
        <taxon>Bacteria</taxon>
        <taxon>Pseudomonadati</taxon>
        <taxon>Pseudomonadota</taxon>
        <taxon>Alphaproteobacteria</taxon>
        <taxon>Rhodobacterales</taxon>
        <taxon>Roseobacteraceae</taxon>
        <taxon>Litoreibacter</taxon>
    </lineage>
</organism>
<dbReference type="InterPro" id="IPR029016">
    <property type="entry name" value="GAF-like_dom_sf"/>
</dbReference>
<dbReference type="Gene3D" id="3.30.450.40">
    <property type="match status" value="1"/>
</dbReference>
<keyword evidence="7" id="KW-1185">Reference proteome</keyword>
<dbReference type="InterPro" id="IPR005471">
    <property type="entry name" value="Tscrpt_reg_IclR_N"/>
</dbReference>
<dbReference type="AlphaFoldDB" id="A0A2T6BJR3"/>
<sequence>MPDSLNQPESDEAQSSGRIPTNMRTLLLLEALGRSSKAMTPTELNASIGLPKQTVHRLCATLEAEGFLIRDVDGKGFRAARRARMLGAGLLHASWANIARHQVIDRLAQETGETVNFVVPEDDGMRYLDRVDTSWSFRIQLPVGTAVPFHATASGKVFMASLPPKARTAFVAALNLKPMTKATHTYPETLLAELKQIAKQGYAEDNEEFHDDMVAIAVAVRDARDRYVGSLAVHGPIQRMSIEQARAMRPLLQRAAERLREAVFI</sequence>
<proteinExistence type="predicted"/>
<feature type="domain" description="IclR-ED" evidence="5">
    <location>
        <begin position="82"/>
        <end position="265"/>
    </location>
</feature>
<name>A0A2T6BJR3_9RHOB</name>
<feature type="domain" description="HTH iclR-type" evidence="4">
    <location>
        <begin position="19"/>
        <end position="81"/>
    </location>
</feature>
<dbReference type="RefSeq" id="WP_107844508.1">
    <property type="nucleotide sequence ID" value="NZ_QBKS01000001.1"/>
</dbReference>
<comment type="caution">
    <text evidence="6">The sequence shown here is derived from an EMBL/GenBank/DDBJ whole genome shotgun (WGS) entry which is preliminary data.</text>
</comment>
<keyword evidence="2" id="KW-0238">DNA-binding</keyword>
<dbReference type="OrthoDB" id="8357778at2"/>
<dbReference type="PANTHER" id="PTHR30136:SF35">
    <property type="entry name" value="HTH-TYPE TRANSCRIPTIONAL REGULATOR RV1719"/>
    <property type="match status" value="1"/>
</dbReference>
<reference evidence="6 7" key="1">
    <citation type="submission" date="2018-04" db="EMBL/GenBank/DDBJ databases">
        <title>Genomic Encyclopedia of Archaeal and Bacterial Type Strains, Phase II (KMG-II): from individual species to whole genera.</title>
        <authorList>
            <person name="Goeker M."/>
        </authorList>
    </citation>
    <scope>NUCLEOTIDE SEQUENCE [LARGE SCALE GENOMIC DNA]</scope>
    <source>
        <strain evidence="6 7">DSM 100977</strain>
    </source>
</reference>
<dbReference type="Pfam" id="PF01614">
    <property type="entry name" value="IclR_C"/>
    <property type="match status" value="1"/>
</dbReference>
<dbReference type="InterPro" id="IPR050707">
    <property type="entry name" value="HTH_MetabolicPath_Reg"/>
</dbReference>
<keyword evidence="3" id="KW-0804">Transcription</keyword>
<dbReference type="GO" id="GO:0003677">
    <property type="term" value="F:DNA binding"/>
    <property type="evidence" value="ECO:0007669"/>
    <property type="project" value="UniProtKB-KW"/>
</dbReference>
<evidence type="ECO:0000256" key="2">
    <source>
        <dbReference type="ARBA" id="ARBA00023125"/>
    </source>
</evidence>
<dbReference type="InterPro" id="IPR014757">
    <property type="entry name" value="Tscrpt_reg_IclR_C"/>
</dbReference>
<evidence type="ECO:0000313" key="6">
    <source>
        <dbReference type="EMBL" id="PTX56294.1"/>
    </source>
</evidence>
<dbReference type="EMBL" id="QBKS01000001">
    <property type="protein sequence ID" value="PTX56294.1"/>
    <property type="molecule type" value="Genomic_DNA"/>
</dbReference>
<evidence type="ECO:0000256" key="1">
    <source>
        <dbReference type="ARBA" id="ARBA00023015"/>
    </source>
</evidence>
<dbReference type="PROSITE" id="PS51078">
    <property type="entry name" value="ICLR_ED"/>
    <property type="match status" value="1"/>
</dbReference>
<accession>A0A2T6BJR3</accession>
<dbReference type="InterPro" id="IPR036390">
    <property type="entry name" value="WH_DNA-bd_sf"/>
</dbReference>
<evidence type="ECO:0000259" key="4">
    <source>
        <dbReference type="PROSITE" id="PS51077"/>
    </source>
</evidence>
<dbReference type="PANTHER" id="PTHR30136">
    <property type="entry name" value="HELIX-TURN-HELIX TRANSCRIPTIONAL REGULATOR, ICLR FAMILY"/>
    <property type="match status" value="1"/>
</dbReference>
<dbReference type="Pfam" id="PF09339">
    <property type="entry name" value="HTH_IclR"/>
    <property type="match status" value="1"/>
</dbReference>
<evidence type="ECO:0000256" key="3">
    <source>
        <dbReference type="ARBA" id="ARBA00023163"/>
    </source>
</evidence>
<dbReference type="Gene3D" id="1.10.10.10">
    <property type="entry name" value="Winged helix-like DNA-binding domain superfamily/Winged helix DNA-binding domain"/>
    <property type="match status" value="1"/>
</dbReference>
<evidence type="ECO:0000259" key="5">
    <source>
        <dbReference type="PROSITE" id="PS51078"/>
    </source>
</evidence>
<dbReference type="PROSITE" id="PS51077">
    <property type="entry name" value="HTH_ICLR"/>
    <property type="match status" value="1"/>
</dbReference>
<keyword evidence="1" id="KW-0805">Transcription regulation</keyword>
<evidence type="ECO:0000313" key="7">
    <source>
        <dbReference type="Proteomes" id="UP000243978"/>
    </source>
</evidence>
<dbReference type="Proteomes" id="UP000243978">
    <property type="component" value="Unassembled WGS sequence"/>
</dbReference>
<gene>
    <name evidence="6" type="ORF">C8N43_0949</name>
</gene>
<protein>
    <submittedName>
        <fullName evidence="6">IclR family transcriptional regulator</fullName>
    </submittedName>
</protein>
<dbReference type="GO" id="GO:0045892">
    <property type="term" value="P:negative regulation of DNA-templated transcription"/>
    <property type="evidence" value="ECO:0007669"/>
    <property type="project" value="TreeGrafter"/>
</dbReference>
<dbReference type="SUPFAM" id="SSF55781">
    <property type="entry name" value="GAF domain-like"/>
    <property type="match status" value="1"/>
</dbReference>
<dbReference type="SUPFAM" id="SSF46785">
    <property type="entry name" value="Winged helix' DNA-binding domain"/>
    <property type="match status" value="1"/>
</dbReference>